<sequence>VEFEAPKSYILSSKPKLIKLDLEAVVDCPCKDRNNEAALESNDNTKRDATDPVIVFARDKAIFTKDHPLYAVLIESKESEDYDDHFEEFEFAAKHFGEKIKFVYLNTDVEKYWETIEFLGLIAEDVPTVMFIDVSKGLEKFKAEFDEVIIF</sequence>
<dbReference type="Pfam" id="PF13848">
    <property type="entry name" value="Thioredoxin_6"/>
    <property type="match status" value="1"/>
</dbReference>
<evidence type="ECO:0000313" key="2">
    <source>
        <dbReference type="Proteomes" id="UP000267096"/>
    </source>
</evidence>
<dbReference type="Gene3D" id="3.40.30.10">
    <property type="entry name" value="Glutaredoxin"/>
    <property type="match status" value="1"/>
</dbReference>
<dbReference type="WBParaSite" id="ASIM_0000310001-mRNA-1">
    <property type="protein sequence ID" value="ASIM_0000310001-mRNA-1"/>
    <property type="gene ID" value="ASIM_0000310001"/>
</dbReference>
<proteinExistence type="predicted"/>
<evidence type="ECO:0000313" key="1">
    <source>
        <dbReference type="EMBL" id="VDK20915.1"/>
    </source>
</evidence>
<reference evidence="3" key="1">
    <citation type="submission" date="2017-02" db="UniProtKB">
        <authorList>
            <consortium name="WormBaseParasite"/>
        </authorList>
    </citation>
    <scope>IDENTIFICATION</scope>
</reference>
<keyword evidence="2" id="KW-1185">Reference proteome</keyword>
<evidence type="ECO:0000313" key="3">
    <source>
        <dbReference type="WBParaSite" id="ASIM_0000310001-mRNA-1"/>
    </source>
</evidence>
<gene>
    <name evidence="1" type="ORF">ASIM_LOCUS2947</name>
</gene>
<accession>A0A0M3J6B4</accession>
<dbReference type="Proteomes" id="UP000267096">
    <property type="component" value="Unassembled WGS sequence"/>
</dbReference>
<organism evidence="3">
    <name type="scientific">Anisakis simplex</name>
    <name type="common">Herring worm</name>
    <dbReference type="NCBI Taxonomy" id="6269"/>
    <lineage>
        <taxon>Eukaryota</taxon>
        <taxon>Metazoa</taxon>
        <taxon>Ecdysozoa</taxon>
        <taxon>Nematoda</taxon>
        <taxon>Chromadorea</taxon>
        <taxon>Rhabditida</taxon>
        <taxon>Spirurina</taxon>
        <taxon>Ascaridomorpha</taxon>
        <taxon>Ascaridoidea</taxon>
        <taxon>Anisakidae</taxon>
        <taxon>Anisakis</taxon>
        <taxon>Anisakis simplex complex</taxon>
    </lineage>
</organism>
<dbReference type="SUPFAM" id="SSF52833">
    <property type="entry name" value="Thioredoxin-like"/>
    <property type="match status" value="1"/>
</dbReference>
<protein>
    <submittedName>
        <fullName evidence="3">Thioredoxin domain-containing protein</fullName>
    </submittedName>
</protein>
<reference evidence="1 2" key="2">
    <citation type="submission" date="2018-11" db="EMBL/GenBank/DDBJ databases">
        <authorList>
            <consortium name="Pathogen Informatics"/>
        </authorList>
    </citation>
    <scope>NUCLEOTIDE SEQUENCE [LARGE SCALE GENOMIC DNA]</scope>
</reference>
<dbReference type="EMBL" id="UYRR01004255">
    <property type="protein sequence ID" value="VDK20915.1"/>
    <property type="molecule type" value="Genomic_DNA"/>
</dbReference>
<dbReference type="InterPro" id="IPR036249">
    <property type="entry name" value="Thioredoxin-like_sf"/>
</dbReference>
<dbReference type="AlphaFoldDB" id="A0A0M3J6B4"/>
<name>A0A0M3J6B4_ANISI</name>
<dbReference type="OrthoDB" id="72053at2759"/>